<organism evidence="1 2">
    <name type="scientific">Vigna mungo</name>
    <name type="common">Black gram</name>
    <name type="synonym">Phaseolus mungo</name>
    <dbReference type="NCBI Taxonomy" id="3915"/>
    <lineage>
        <taxon>Eukaryota</taxon>
        <taxon>Viridiplantae</taxon>
        <taxon>Streptophyta</taxon>
        <taxon>Embryophyta</taxon>
        <taxon>Tracheophyta</taxon>
        <taxon>Spermatophyta</taxon>
        <taxon>Magnoliopsida</taxon>
        <taxon>eudicotyledons</taxon>
        <taxon>Gunneridae</taxon>
        <taxon>Pentapetalae</taxon>
        <taxon>rosids</taxon>
        <taxon>fabids</taxon>
        <taxon>Fabales</taxon>
        <taxon>Fabaceae</taxon>
        <taxon>Papilionoideae</taxon>
        <taxon>50 kb inversion clade</taxon>
        <taxon>NPAAA clade</taxon>
        <taxon>indigoferoid/millettioid clade</taxon>
        <taxon>Phaseoleae</taxon>
        <taxon>Vigna</taxon>
    </lineage>
</organism>
<accession>A0AAQ3S781</accession>
<reference evidence="1 2" key="1">
    <citation type="journal article" date="2023" name="Life. Sci Alliance">
        <title>Evolutionary insights into 3D genome organization and epigenetic landscape of Vigna mungo.</title>
        <authorList>
            <person name="Junaid A."/>
            <person name="Singh B."/>
            <person name="Bhatia S."/>
        </authorList>
    </citation>
    <scope>NUCLEOTIDE SEQUENCE [LARGE SCALE GENOMIC DNA]</scope>
    <source>
        <strain evidence="1">Urdbean</strain>
    </source>
</reference>
<gene>
    <name evidence="1" type="ORF">V8G54_000378</name>
</gene>
<sequence>MSNNIKLLREEQFKWTSKLIKFDFQNRYRTWSENTVVDTLSIRVYLGNISSLQPREWEDWETEMEKDTKLSAIIHDLLLVDANTHAHYELKNRLLYYYGKFVLPHESPL</sequence>
<keyword evidence="2" id="KW-1185">Reference proteome</keyword>
<dbReference type="Proteomes" id="UP001374535">
    <property type="component" value="Chromosome 1"/>
</dbReference>
<protein>
    <submittedName>
        <fullName evidence="1">Uncharacterized protein</fullName>
    </submittedName>
</protein>
<dbReference type="EMBL" id="CP144700">
    <property type="protein sequence ID" value="WVZ21834.1"/>
    <property type="molecule type" value="Genomic_DNA"/>
</dbReference>
<dbReference type="AlphaFoldDB" id="A0AAQ3S781"/>
<evidence type="ECO:0000313" key="1">
    <source>
        <dbReference type="EMBL" id="WVZ21834.1"/>
    </source>
</evidence>
<evidence type="ECO:0000313" key="2">
    <source>
        <dbReference type="Proteomes" id="UP001374535"/>
    </source>
</evidence>
<name>A0AAQ3S781_VIGMU</name>
<proteinExistence type="predicted"/>